<name>A0A6A6Q2Y8_9PEZI</name>
<sequence>MLIIITADSTPLPRARTEGHCASPKLADELRRSLPGGGELTHASALHVLSLKPPSFACAQSILCPAGPLPTSSIRRPLVLAALLGSAACHYCLQEGFVPRLPTSSGRWVRCAAHSGPAIGANRWNAESRGTPACNLACVVGENRTSAETTRPRPASCSHCVRSTRCPRPTRRIKLQTNCPGGDAGKKRYCVVLSCCSPPTSALGSVSSFGVASLDEQPGGNAKRPSDTWQFTRFHIRRWKRRDHGMRSGMGAPCAACLEPSSPLYRTALLA</sequence>
<evidence type="ECO:0000313" key="1">
    <source>
        <dbReference type="EMBL" id="KAF2486369.1"/>
    </source>
</evidence>
<evidence type="ECO:0000313" key="2">
    <source>
        <dbReference type="Proteomes" id="UP000799767"/>
    </source>
</evidence>
<protein>
    <submittedName>
        <fullName evidence="1">Uncharacterized protein</fullName>
    </submittedName>
</protein>
<dbReference type="EMBL" id="MU001632">
    <property type="protein sequence ID" value="KAF2486369.1"/>
    <property type="molecule type" value="Genomic_DNA"/>
</dbReference>
<gene>
    <name evidence="1" type="ORF">BDY17DRAFT_76843</name>
</gene>
<accession>A0A6A6Q2Y8</accession>
<dbReference type="GeneID" id="54479689"/>
<dbReference type="RefSeq" id="XP_033592938.1">
    <property type="nucleotide sequence ID" value="XM_033738687.1"/>
</dbReference>
<dbReference type="AlphaFoldDB" id="A0A6A6Q2Y8"/>
<reference evidence="1" key="1">
    <citation type="journal article" date="2020" name="Stud. Mycol.">
        <title>101 Dothideomycetes genomes: a test case for predicting lifestyles and emergence of pathogens.</title>
        <authorList>
            <person name="Haridas S."/>
            <person name="Albert R."/>
            <person name="Binder M."/>
            <person name="Bloem J."/>
            <person name="Labutti K."/>
            <person name="Salamov A."/>
            <person name="Andreopoulos B."/>
            <person name="Baker S."/>
            <person name="Barry K."/>
            <person name="Bills G."/>
            <person name="Bluhm B."/>
            <person name="Cannon C."/>
            <person name="Castanera R."/>
            <person name="Culley D."/>
            <person name="Daum C."/>
            <person name="Ezra D."/>
            <person name="Gonzalez J."/>
            <person name="Henrissat B."/>
            <person name="Kuo A."/>
            <person name="Liang C."/>
            <person name="Lipzen A."/>
            <person name="Lutzoni F."/>
            <person name="Magnuson J."/>
            <person name="Mondo S."/>
            <person name="Nolan M."/>
            <person name="Ohm R."/>
            <person name="Pangilinan J."/>
            <person name="Park H.-J."/>
            <person name="Ramirez L."/>
            <person name="Alfaro M."/>
            <person name="Sun H."/>
            <person name="Tritt A."/>
            <person name="Yoshinaga Y."/>
            <person name="Zwiers L.-H."/>
            <person name="Turgeon B."/>
            <person name="Goodwin S."/>
            <person name="Spatafora J."/>
            <person name="Crous P."/>
            <person name="Grigoriev I."/>
        </authorList>
    </citation>
    <scope>NUCLEOTIDE SEQUENCE</scope>
    <source>
        <strain evidence="1">CBS 113389</strain>
    </source>
</reference>
<proteinExistence type="predicted"/>
<dbReference type="Proteomes" id="UP000799767">
    <property type="component" value="Unassembled WGS sequence"/>
</dbReference>
<organism evidence="1 2">
    <name type="scientific">Neohortaea acidophila</name>
    <dbReference type="NCBI Taxonomy" id="245834"/>
    <lineage>
        <taxon>Eukaryota</taxon>
        <taxon>Fungi</taxon>
        <taxon>Dikarya</taxon>
        <taxon>Ascomycota</taxon>
        <taxon>Pezizomycotina</taxon>
        <taxon>Dothideomycetes</taxon>
        <taxon>Dothideomycetidae</taxon>
        <taxon>Mycosphaerellales</taxon>
        <taxon>Teratosphaeriaceae</taxon>
        <taxon>Neohortaea</taxon>
    </lineage>
</organism>
<keyword evidence="2" id="KW-1185">Reference proteome</keyword>